<evidence type="ECO:0000313" key="1">
    <source>
        <dbReference type="EMBL" id="SHI85443.1"/>
    </source>
</evidence>
<keyword evidence="2" id="KW-1185">Reference proteome</keyword>
<dbReference type="RefSeq" id="WP_175548384.1">
    <property type="nucleotide sequence ID" value="NZ_FQZS01000009.1"/>
</dbReference>
<organism evidence="1 2">
    <name type="scientific">Lutispora thermophila DSM 19022</name>
    <dbReference type="NCBI Taxonomy" id="1122184"/>
    <lineage>
        <taxon>Bacteria</taxon>
        <taxon>Bacillati</taxon>
        <taxon>Bacillota</taxon>
        <taxon>Clostridia</taxon>
        <taxon>Lutisporales</taxon>
        <taxon>Lutisporaceae</taxon>
        <taxon>Lutispora</taxon>
    </lineage>
</organism>
<sequence>MALTTDNDKNILMGFMICMALLPMTVQAAEPFTTKLEAPTNVVVNQAP</sequence>
<accession>A0A1M6EJ09</accession>
<name>A0A1M6EJ09_9FIRM</name>
<evidence type="ECO:0000313" key="2">
    <source>
        <dbReference type="Proteomes" id="UP000184442"/>
    </source>
</evidence>
<dbReference type="AlphaFoldDB" id="A0A1M6EJ09"/>
<proteinExistence type="predicted"/>
<protein>
    <submittedName>
        <fullName evidence="1">Uncharacterized protein</fullName>
    </submittedName>
</protein>
<dbReference type="Proteomes" id="UP000184442">
    <property type="component" value="Unassembled WGS sequence"/>
</dbReference>
<reference evidence="1 2" key="1">
    <citation type="submission" date="2016-11" db="EMBL/GenBank/DDBJ databases">
        <authorList>
            <person name="Jaros S."/>
            <person name="Januszkiewicz K."/>
            <person name="Wedrychowicz H."/>
        </authorList>
    </citation>
    <scope>NUCLEOTIDE SEQUENCE [LARGE SCALE GENOMIC DNA]</scope>
    <source>
        <strain evidence="1 2">DSM 19022</strain>
    </source>
</reference>
<dbReference type="EMBL" id="FQZS01000009">
    <property type="protein sequence ID" value="SHI85443.1"/>
    <property type="molecule type" value="Genomic_DNA"/>
</dbReference>
<dbReference type="STRING" id="1122184.SAMN02745176_01590"/>
<gene>
    <name evidence="1" type="ORF">SAMN02745176_01590</name>
</gene>